<evidence type="ECO:0000256" key="5">
    <source>
        <dbReference type="ARBA" id="ARBA00022475"/>
    </source>
</evidence>
<keyword evidence="14" id="KW-0539">Nucleus</keyword>
<dbReference type="SUPFAM" id="SSF47473">
    <property type="entry name" value="EF-hand"/>
    <property type="match status" value="1"/>
</dbReference>
<evidence type="ECO:0000256" key="10">
    <source>
        <dbReference type="ARBA" id="ARBA00022737"/>
    </source>
</evidence>
<keyword evidence="19" id="KW-1185">Reference proteome</keyword>
<dbReference type="InterPro" id="IPR051875">
    <property type="entry name" value="Calcineurin_B_homologous"/>
</dbReference>
<dbReference type="InterPro" id="IPR011992">
    <property type="entry name" value="EF-hand-dom_pair"/>
</dbReference>
<dbReference type="PROSITE" id="PS50222">
    <property type="entry name" value="EF_HAND_2"/>
    <property type="match status" value="1"/>
</dbReference>
<evidence type="ECO:0000256" key="7">
    <source>
        <dbReference type="ARBA" id="ARBA00022553"/>
    </source>
</evidence>
<keyword evidence="6" id="KW-0963">Cytoplasm</keyword>
<dbReference type="GO" id="GO:0015031">
    <property type="term" value="P:protein transport"/>
    <property type="evidence" value="ECO:0007669"/>
    <property type="project" value="UniProtKB-KW"/>
</dbReference>
<keyword evidence="8" id="KW-0519">Myristate</keyword>
<dbReference type="Proteomes" id="UP000001307">
    <property type="component" value="Unassembled WGS sequence"/>
</dbReference>
<comment type="subcellular location">
    <subcellularLocation>
        <location evidence="2">Cell membrane</location>
    </subcellularLocation>
    <subcellularLocation>
        <location evidence="3">Cytoplasm</location>
    </subcellularLocation>
    <subcellularLocation>
        <location evidence="1">Nucleus</location>
    </subcellularLocation>
</comment>
<dbReference type="InParanoid" id="E4XAC5"/>
<accession>E4XAC5</accession>
<name>E4XAC5_OIKDI</name>
<keyword evidence="11" id="KW-0106">Calcium</keyword>
<proteinExistence type="inferred from homology"/>
<evidence type="ECO:0000256" key="3">
    <source>
        <dbReference type="ARBA" id="ARBA00004496"/>
    </source>
</evidence>
<evidence type="ECO:0000259" key="17">
    <source>
        <dbReference type="PROSITE" id="PS50222"/>
    </source>
</evidence>
<dbReference type="Gene3D" id="1.10.238.10">
    <property type="entry name" value="EF-hand"/>
    <property type="match status" value="1"/>
</dbReference>
<evidence type="ECO:0000256" key="14">
    <source>
        <dbReference type="ARBA" id="ARBA00023242"/>
    </source>
</evidence>
<keyword evidence="5" id="KW-1003">Cell membrane</keyword>
<dbReference type="InterPro" id="IPR002048">
    <property type="entry name" value="EF_hand_dom"/>
</dbReference>
<evidence type="ECO:0000256" key="8">
    <source>
        <dbReference type="ARBA" id="ARBA00022707"/>
    </source>
</evidence>
<keyword evidence="4" id="KW-0813">Transport</keyword>
<organism evidence="18">
    <name type="scientific">Oikopleura dioica</name>
    <name type="common">Tunicate</name>
    <dbReference type="NCBI Taxonomy" id="34765"/>
    <lineage>
        <taxon>Eukaryota</taxon>
        <taxon>Metazoa</taxon>
        <taxon>Chordata</taxon>
        <taxon>Tunicata</taxon>
        <taxon>Appendicularia</taxon>
        <taxon>Copelata</taxon>
        <taxon>Oikopleuridae</taxon>
        <taxon>Oikopleura</taxon>
    </lineage>
</organism>
<dbReference type="AlphaFoldDB" id="E4XAC5"/>
<evidence type="ECO:0000256" key="4">
    <source>
        <dbReference type="ARBA" id="ARBA00022448"/>
    </source>
</evidence>
<keyword evidence="13" id="KW-0472">Membrane</keyword>
<dbReference type="GO" id="GO:0005886">
    <property type="term" value="C:plasma membrane"/>
    <property type="evidence" value="ECO:0007669"/>
    <property type="project" value="UniProtKB-SubCell"/>
</dbReference>
<evidence type="ECO:0000256" key="1">
    <source>
        <dbReference type="ARBA" id="ARBA00004123"/>
    </source>
</evidence>
<evidence type="ECO:0000256" key="9">
    <source>
        <dbReference type="ARBA" id="ARBA00022723"/>
    </source>
</evidence>
<dbReference type="OrthoDB" id="191686at2759"/>
<evidence type="ECO:0000256" key="12">
    <source>
        <dbReference type="ARBA" id="ARBA00022927"/>
    </source>
</evidence>
<dbReference type="GO" id="GO:0005634">
    <property type="term" value="C:nucleus"/>
    <property type="evidence" value="ECO:0007669"/>
    <property type="project" value="UniProtKB-SubCell"/>
</dbReference>
<evidence type="ECO:0000256" key="2">
    <source>
        <dbReference type="ARBA" id="ARBA00004236"/>
    </source>
</evidence>
<keyword evidence="15" id="KW-0449">Lipoprotein</keyword>
<evidence type="ECO:0000256" key="16">
    <source>
        <dbReference type="ARBA" id="ARBA00038164"/>
    </source>
</evidence>
<dbReference type="PANTHER" id="PTHR46002">
    <property type="entry name" value="EG:114D9.1 PROTEIN-RELATED"/>
    <property type="match status" value="1"/>
</dbReference>
<keyword evidence="10" id="KW-0677">Repeat</keyword>
<sequence length="184" mass="20704">MGAGESKLPDNAEDIAATCELPIKTVNRLWKRFQELDKEKKGVLDADDFHEIHSFHLNPLAPRIIDLFMDATGHCDFEGFCKLVAVFQPCDKKTASDAVNSPQSKARLLFRLFDYEAKCELHQNEVFEILLLMVGSSVEETQLKHIAKRVILETTGGTRHKIEPEDLVRALDMDTVGVKMSAGY</sequence>
<gene>
    <name evidence="18" type="ORF">GSOID_T00005245001</name>
</gene>
<dbReference type="GO" id="GO:0005509">
    <property type="term" value="F:calcium ion binding"/>
    <property type="evidence" value="ECO:0007669"/>
    <property type="project" value="InterPro"/>
</dbReference>
<reference evidence="18" key="1">
    <citation type="journal article" date="2010" name="Science">
        <title>Plasticity of animal genome architecture unmasked by rapid evolution of a pelagic tunicate.</title>
        <authorList>
            <person name="Denoeud F."/>
            <person name="Henriet S."/>
            <person name="Mungpakdee S."/>
            <person name="Aury J.M."/>
            <person name="Da Silva C."/>
            <person name="Brinkmann H."/>
            <person name="Mikhaleva J."/>
            <person name="Olsen L.C."/>
            <person name="Jubin C."/>
            <person name="Canestro C."/>
            <person name="Bouquet J.M."/>
            <person name="Danks G."/>
            <person name="Poulain J."/>
            <person name="Campsteijn C."/>
            <person name="Adamski M."/>
            <person name="Cross I."/>
            <person name="Yadetie F."/>
            <person name="Muffato M."/>
            <person name="Louis A."/>
            <person name="Butcher S."/>
            <person name="Tsagkogeorga G."/>
            <person name="Konrad A."/>
            <person name="Singh S."/>
            <person name="Jensen M.F."/>
            <person name="Cong E.H."/>
            <person name="Eikeseth-Otteraa H."/>
            <person name="Noel B."/>
            <person name="Anthouard V."/>
            <person name="Porcel B.M."/>
            <person name="Kachouri-Lafond R."/>
            <person name="Nishino A."/>
            <person name="Ugolini M."/>
            <person name="Chourrout P."/>
            <person name="Nishida H."/>
            <person name="Aasland R."/>
            <person name="Huzurbazar S."/>
            <person name="Westhof E."/>
            <person name="Delsuc F."/>
            <person name="Lehrach H."/>
            <person name="Reinhardt R."/>
            <person name="Weissenbach J."/>
            <person name="Roy S.W."/>
            <person name="Artiguenave F."/>
            <person name="Postlethwait J.H."/>
            <person name="Manak J.R."/>
            <person name="Thompson E.M."/>
            <person name="Jaillon O."/>
            <person name="Du Pasquier L."/>
            <person name="Boudinot P."/>
            <person name="Liberles D.A."/>
            <person name="Volff J.N."/>
            <person name="Philippe H."/>
            <person name="Lenhard B."/>
            <person name="Roest Crollius H."/>
            <person name="Wincker P."/>
            <person name="Chourrout D."/>
        </authorList>
    </citation>
    <scope>NUCLEOTIDE SEQUENCE [LARGE SCALE GENOMIC DNA]</scope>
</reference>
<evidence type="ECO:0000256" key="6">
    <source>
        <dbReference type="ARBA" id="ARBA00022490"/>
    </source>
</evidence>
<dbReference type="GO" id="GO:0005737">
    <property type="term" value="C:cytoplasm"/>
    <property type="evidence" value="ECO:0007669"/>
    <property type="project" value="UniProtKB-SubCell"/>
</dbReference>
<feature type="domain" description="EF-hand" evidence="17">
    <location>
        <begin position="24"/>
        <end position="59"/>
    </location>
</feature>
<protein>
    <recommendedName>
        <fullName evidence="17">EF-hand domain-containing protein</fullName>
    </recommendedName>
</protein>
<evidence type="ECO:0000256" key="13">
    <source>
        <dbReference type="ARBA" id="ARBA00023136"/>
    </source>
</evidence>
<evidence type="ECO:0000256" key="15">
    <source>
        <dbReference type="ARBA" id="ARBA00023288"/>
    </source>
</evidence>
<keyword evidence="7" id="KW-0597">Phosphoprotein</keyword>
<keyword evidence="12" id="KW-0653">Protein transport</keyword>
<evidence type="ECO:0000256" key="11">
    <source>
        <dbReference type="ARBA" id="ARBA00022837"/>
    </source>
</evidence>
<evidence type="ECO:0000313" key="18">
    <source>
        <dbReference type="EMBL" id="CBY08662.1"/>
    </source>
</evidence>
<dbReference type="EMBL" id="FN653032">
    <property type="protein sequence ID" value="CBY08662.1"/>
    <property type="molecule type" value="Genomic_DNA"/>
</dbReference>
<comment type="similarity">
    <text evidence="16">Belongs to the calcineurin regulatory subunit family. CHP subfamily.</text>
</comment>
<keyword evidence="9" id="KW-0479">Metal-binding</keyword>
<evidence type="ECO:0000313" key="19">
    <source>
        <dbReference type="Proteomes" id="UP000001307"/>
    </source>
</evidence>